<dbReference type="OrthoDB" id="418412at2759"/>
<keyword evidence="4" id="KW-0325">Glycoprotein</keyword>
<comment type="caution">
    <text evidence="6">The sequence shown here is derived from an EMBL/GenBank/DDBJ whole genome shotgun (WGS) entry which is preliminary data.</text>
</comment>
<keyword evidence="7" id="KW-1185">Reference proteome</keyword>
<reference evidence="6" key="1">
    <citation type="thesis" date="2020" institute="ProQuest LLC" country="789 East Eisenhower Parkway, Ann Arbor, MI, USA">
        <title>Comparative Genomics and Chromosome Evolution.</title>
        <authorList>
            <person name="Mudd A.B."/>
        </authorList>
    </citation>
    <scope>NUCLEOTIDE SEQUENCE</scope>
    <source>
        <strain evidence="6">HN-11 Male</strain>
        <tissue evidence="6">Kidney and liver</tissue>
    </source>
</reference>
<dbReference type="GO" id="GO:0004896">
    <property type="term" value="F:cytokine receptor activity"/>
    <property type="evidence" value="ECO:0007669"/>
    <property type="project" value="InterPro"/>
</dbReference>
<comment type="similarity">
    <text evidence="1">Belongs to the type I cytokine receptor family. Type 3 subfamily.</text>
</comment>
<keyword evidence="3" id="KW-0677">Repeat</keyword>
<dbReference type="PROSITE" id="PS50853">
    <property type="entry name" value="FN3"/>
    <property type="match status" value="1"/>
</dbReference>
<dbReference type="PANTHER" id="PTHR48483">
    <property type="entry name" value="INTERLEUKIN-27 SUBUNIT BETA"/>
    <property type="match status" value="1"/>
</dbReference>
<evidence type="ECO:0000259" key="5">
    <source>
        <dbReference type="PROSITE" id="PS50853"/>
    </source>
</evidence>
<name>A0A8J6B5A2_ELECQ</name>
<dbReference type="EMBL" id="WNTK01018041">
    <property type="protein sequence ID" value="KAG9461661.1"/>
    <property type="molecule type" value="Genomic_DNA"/>
</dbReference>
<dbReference type="PANTHER" id="PTHR48483:SF2">
    <property type="entry name" value="INTERLEUKIN-27 SUBUNIT BETA"/>
    <property type="match status" value="1"/>
</dbReference>
<evidence type="ECO:0000256" key="2">
    <source>
        <dbReference type="ARBA" id="ARBA00022729"/>
    </source>
</evidence>
<dbReference type="InterPro" id="IPR003961">
    <property type="entry name" value="FN3_dom"/>
</dbReference>
<dbReference type="InterPro" id="IPR036116">
    <property type="entry name" value="FN3_sf"/>
</dbReference>
<dbReference type="InterPro" id="IPR053073">
    <property type="entry name" value="IL11/IL27_subunit_beta"/>
</dbReference>
<keyword evidence="2" id="KW-0732">Signal</keyword>
<feature type="domain" description="Fibronectin type-III" evidence="5">
    <location>
        <begin position="52"/>
        <end position="149"/>
    </location>
</feature>
<evidence type="ECO:0000256" key="1">
    <source>
        <dbReference type="ARBA" id="ARBA00010890"/>
    </source>
</evidence>
<dbReference type="FunFam" id="2.60.40.10:FF:000136">
    <property type="entry name" value="Ciliary neurotrophic factor receptor alpha"/>
    <property type="match status" value="1"/>
</dbReference>
<dbReference type="Gene3D" id="2.60.40.10">
    <property type="entry name" value="Immunoglobulins"/>
    <property type="match status" value="1"/>
</dbReference>
<proteinExistence type="inferred from homology"/>
<protein>
    <recommendedName>
        <fullName evidence="5">Fibronectin type-III domain-containing protein</fullName>
    </recommendedName>
</protein>
<dbReference type="CDD" id="cd00063">
    <property type="entry name" value="FN3"/>
    <property type="match status" value="1"/>
</dbReference>
<dbReference type="PROSITE" id="PS01354">
    <property type="entry name" value="HEMATOPO_REC_L_F3"/>
    <property type="match status" value="1"/>
</dbReference>
<dbReference type="Proteomes" id="UP000770717">
    <property type="component" value="Unassembled WGS sequence"/>
</dbReference>
<gene>
    <name evidence="6" type="ORF">GDO78_016101</name>
</gene>
<dbReference type="InterPro" id="IPR003530">
    <property type="entry name" value="Hematopoietin_rcpt_L_F3_CS"/>
</dbReference>
<accession>A0A8J6B5A2</accession>
<organism evidence="6 7">
    <name type="scientific">Eleutherodactylus coqui</name>
    <name type="common">Puerto Rican coqui</name>
    <dbReference type="NCBI Taxonomy" id="57060"/>
    <lineage>
        <taxon>Eukaryota</taxon>
        <taxon>Metazoa</taxon>
        <taxon>Chordata</taxon>
        <taxon>Craniata</taxon>
        <taxon>Vertebrata</taxon>
        <taxon>Euteleostomi</taxon>
        <taxon>Amphibia</taxon>
        <taxon>Batrachia</taxon>
        <taxon>Anura</taxon>
        <taxon>Neobatrachia</taxon>
        <taxon>Hyloidea</taxon>
        <taxon>Eleutherodactylidae</taxon>
        <taxon>Eleutherodactylinae</taxon>
        <taxon>Eleutherodactylus</taxon>
        <taxon>Eleutherodactylus</taxon>
    </lineage>
</organism>
<evidence type="ECO:0000256" key="3">
    <source>
        <dbReference type="ARBA" id="ARBA00022737"/>
    </source>
</evidence>
<sequence>MCVQDARRPNMCSVQSSKLWAAYQMNITEENPLGSRFRILDFNVHSIVKPDPPEILLAEPVPHAPRRLRVTWAYPSTWPQEPHFQLKFRLQYRPVLHMLWSMVETANLTDIITDAFMGMEHIVQVSARDFLDAGNWSEWSVEARATPWTSTEIPEVSNGTTTEEPEHQIQNPIGKVFTIVPCDPH</sequence>
<dbReference type="InterPro" id="IPR013783">
    <property type="entry name" value="Ig-like_fold"/>
</dbReference>
<dbReference type="SUPFAM" id="SSF49265">
    <property type="entry name" value="Fibronectin type III"/>
    <property type="match status" value="1"/>
</dbReference>
<dbReference type="AlphaFoldDB" id="A0A8J6B5A2"/>
<evidence type="ECO:0000256" key="4">
    <source>
        <dbReference type="ARBA" id="ARBA00023180"/>
    </source>
</evidence>
<dbReference type="GO" id="GO:0016020">
    <property type="term" value="C:membrane"/>
    <property type="evidence" value="ECO:0007669"/>
    <property type="project" value="InterPro"/>
</dbReference>
<evidence type="ECO:0000313" key="6">
    <source>
        <dbReference type="EMBL" id="KAG9461661.1"/>
    </source>
</evidence>
<evidence type="ECO:0000313" key="7">
    <source>
        <dbReference type="Proteomes" id="UP000770717"/>
    </source>
</evidence>